<dbReference type="RefSeq" id="XP_001021968.2">
    <property type="nucleotide sequence ID" value="XM_001021968.2"/>
</dbReference>
<comment type="subcellular location">
    <subcellularLocation>
        <location evidence="1">Cytoplasm</location>
    </subcellularLocation>
</comment>
<dbReference type="SMART" id="SM00129">
    <property type="entry name" value="KISc"/>
    <property type="match status" value="1"/>
</dbReference>
<dbReference type="GO" id="GO:0003777">
    <property type="term" value="F:microtubule motor activity"/>
    <property type="evidence" value="ECO:0007669"/>
    <property type="project" value="InterPro"/>
</dbReference>
<dbReference type="GO" id="GO:0008017">
    <property type="term" value="F:microtubule binding"/>
    <property type="evidence" value="ECO:0007669"/>
    <property type="project" value="InterPro"/>
</dbReference>
<feature type="compositionally biased region" description="Low complexity" evidence="7">
    <location>
        <begin position="1285"/>
        <end position="1303"/>
    </location>
</feature>
<comment type="similarity">
    <text evidence="6">Belongs to the TRAFAC class myosin-kinesin ATPase superfamily. Kinesin family.</text>
</comment>
<evidence type="ECO:0000256" key="7">
    <source>
        <dbReference type="SAM" id="MobiDB-lite"/>
    </source>
</evidence>
<dbReference type="InterPro" id="IPR027417">
    <property type="entry name" value="P-loop_NTPase"/>
</dbReference>
<evidence type="ECO:0000313" key="10">
    <source>
        <dbReference type="Proteomes" id="UP000009168"/>
    </source>
</evidence>
<dbReference type="PRINTS" id="PR00380">
    <property type="entry name" value="KINESINHEAVY"/>
</dbReference>
<dbReference type="OrthoDB" id="123929at2759"/>
<dbReference type="InterPro" id="IPR027640">
    <property type="entry name" value="Kinesin-like_fam"/>
</dbReference>
<organism evidence="9 10">
    <name type="scientific">Tetrahymena thermophila (strain SB210)</name>
    <dbReference type="NCBI Taxonomy" id="312017"/>
    <lineage>
        <taxon>Eukaryota</taxon>
        <taxon>Sar</taxon>
        <taxon>Alveolata</taxon>
        <taxon>Ciliophora</taxon>
        <taxon>Intramacronucleata</taxon>
        <taxon>Oligohymenophorea</taxon>
        <taxon>Hymenostomatida</taxon>
        <taxon>Tetrahymenina</taxon>
        <taxon>Tetrahymenidae</taxon>
        <taxon>Tetrahymena</taxon>
    </lineage>
</organism>
<dbReference type="InterPro" id="IPR001752">
    <property type="entry name" value="Kinesin_motor_dom"/>
</dbReference>
<dbReference type="PANTHER" id="PTHR47969:SF15">
    <property type="entry name" value="CHROMOSOME-ASSOCIATED KINESIN KIF4A-RELATED"/>
    <property type="match status" value="1"/>
</dbReference>
<dbReference type="GO" id="GO:0005875">
    <property type="term" value="C:microtubule associated complex"/>
    <property type="evidence" value="ECO:0007669"/>
    <property type="project" value="TreeGrafter"/>
</dbReference>
<evidence type="ECO:0000256" key="1">
    <source>
        <dbReference type="ARBA" id="ARBA00004496"/>
    </source>
</evidence>
<dbReference type="Proteomes" id="UP000009168">
    <property type="component" value="Unassembled WGS sequence"/>
</dbReference>
<evidence type="ECO:0000313" key="9">
    <source>
        <dbReference type="EMBL" id="EAS01723.2"/>
    </source>
</evidence>
<keyword evidence="10" id="KW-1185">Reference proteome</keyword>
<dbReference type="eggNOG" id="KOG0242">
    <property type="taxonomic scope" value="Eukaryota"/>
</dbReference>
<feature type="compositionally biased region" description="Polar residues" evidence="7">
    <location>
        <begin position="1"/>
        <end position="13"/>
    </location>
</feature>
<accession>Q23YT2</accession>
<feature type="region of interest" description="Disordered" evidence="7">
    <location>
        <begin position="793"/>
        <end position="822"/>
    </location>
</feature>
<dbReference type="KEGG" id="tet:TTHERM_00859280"/>
<dbReference type="InterPro" id="IPR036961">
    <property type="entry name" value="Kinesin_motor_dom_sf"/>
</dbReference>
<feature type="compositionally biased region" description="Polar residues" evidence="7">
    <location>
        <begin position="871"/>
        <end position="887"/>
    </location>
</feature>
<gene>
    <name evidence="9" type="ORF">TTHERM_00859280</name>
</gene>
<dbReference type="Pfam" id="PF00225">
    <property type="entry name" value="Kinesin"/>
    <property type="match status" value="1"/>
</dbReference>
<dbReference type="InParanoid" id="Q23YT2"/>
<dbReference type="GO" id="GO:0005737">
    <property type="term" value="C:cytoplasm"/>
    <property type="evidence" value="ECO:0007669"/>
    <property type="project" value="UniProtKB-SubCell"/>
</dbReference>
<dbReference type="HOGENOM" id="CLU_239838_0_0_1"/>
<feature type="domain" description="Kinesin motor" evidence="8">
    <location>
        <begin position="143"/>
        <end position="456"/>
    </location>
</feature>
<dbReference type="PROSITE" id="PS50067">
    <property type="entry name" value="KINESIN_MOTOR_2"/>
    <property type="match status" value="1"/>
</dbReference>
<dbReference type="Gene3D" id="3.40.850.10">
    <property type="entry name" value="Kinesin motor domain"/>
    <property type="match status" value="1"/>
</dbReference>
<evidence type="ECO:0000256" key="6">
    <source>
        <dbReference type="PROSITE-ProRule" id="PRU00283"/>
    </source>
</evidence>
<keyword evidence="4 6" id="KW-0067">ATP-binding</keyword>
<evidence type="ECO:0000256" key="4">
    <source>
        <dbReference type="ARBA" id="ARBA00022840"/>
    </source>
</evidence>
<name>Q23YT2_TETTS</name>
<feature type="compositionally biased region" description="Polar residues" evidence="7">
    <location>
        <begin position="805"/>
        <end position="820"/>
    </location>
</feature>
<dbReference type="GO" id="GO:0007052">
    <property type="term" value="P:mitotic spindle organization"/>
    <property type="evidence" value="ECO:0007669"/>
    <property type="project" value="TreeGrafter"/>
</dbReference>
<evidence type="ECO:0000256" key="2">
    <source>
        <dbReference type="ARBA" id="ARBA00022490"/>
    </source>
</evidence>
<dbReference type="GO" id="GO:0007018">
    <property type="term" value="P:microtubule-based movement"/>
    <property type="evidence" value="ECO:0007669"/>
    <property type="project" value="InterPro"/>
</dbReference>
<keyword evidence="5" id="KW-0175">Coiled coil</keyword>
<evidence type="ECO:0000259" key="8">
    <source>
        <dbReference type="PROSITE" id="PS50067"/>
    </source>
</evidence>
<feature type="compositionally biased region" description="Polar residues" evidence="7">
    <location>
        <begin position="62"/>
        <end position="78"/>
    </location>
</feature>
<dbReference type="EMBL" id="GG662557">
    <property type="protein sequence ID" value="EAS01723.2"/>
    <property type="molecule type" value="Genomic_DNA"/>
</dbReference>
<keyword evidence="6" id="KW-0505">Motor protein</keyword>
<keyword evidence="2" id="KW-0963">Cytoplasm</keyword>
<dbReference type="PANTHER" id="PTHR47969">
    <property type="entry name" value="CHROMOSOME-ASSOCIATED KINESIN KIF4A-RELATED"/>
    <property type="match status" value="1"/>
</dbReference>
<evidence type="ECO:0000256" key="5">
    <source>
        <dbReference type="ARBA" id="ARBA00023054"/>
    </source>
</evidence>
<evidence type="ECO:0000256" key="3">
    <source>
        <dbReference type="ARBA" id="ARBA00022741"/>
    </source>
</evidence>
<feature type="region of interest" description="Disordered" evidence="7">
    <location>
        <begin position="862"/>
        <end position="887"/>
    </location>
</feature>
<keyword evidence="3 6" id="KW-0547">Nucleotide-binding</keyword>
<feature type="binding site" evidence="6">
    <location>
        <begin position="215"/>
        <end position="222"/>
    </location>
    <ligand>
        <name>ATP</name>
        <dbReference type="ChEBI" id="CHEBI:30616"/>
    </ligand>
</feature>
<feature type="compositionally biased region" description="Polar residues" evidence="7">
    <location>
        <begin position="45"/>
        <end position="55"/>
    </location>
</feature>
<protein>
    <submittedName>
        <fullName evidence="9">Kinesin motor catalytic domain protein</fullName>
    </submittedName>
</protein>
<reference evidence="10" key="1">
    <citation type="journal article" date="2006" name="PLoS Biol.">
        <title>Macronuclear genome sequence of the ciliate Tetrahymena thermophila, a model eukaryote.</title>
        <authorList>
            <person name="Eisen J.A."/>
            <person name="Coyne R.S."/>
            <person name="Wu M."/>
            <person name="Wu D."/>
            <person name="Thiagarajan M."/>
            <person name="Wortman J.R."/>
            <person name="Badger J.H."/>
            <person name="Ren Q."/>
            <person name="Amedeo P."/>
            <person name="Jones K.M."/>
            <person name="Tallon L.J."/>
            <person name="Delcher A.L."/>
            <person name="Salzberg S.L."/>
            <person name="Silva J.C."/>
            <person name="Haas B.J."/>
            <person name="Majoros W.H."/>
            <person name="Farzad M."/>
            <person name="Carlton J.M."/>
            <person name="Smith R.K. Jr."/>
            <person name="Garg J."/>
            <person name="Pearlman R.E."/>
            <person name="Karrer K.M."/>
            <person name="Sun L."/>
            <person name="Manning G."/>
            <person name="Elde N.C."/>
            <person name="Turkewitz A.P."/>
            <person name="Asai D.J."/>
            <person name="Wilkes D.E."/>
            <person name="Wang Y."/>
            <person name="Cai H."/>
            <person name="Collins K."/>
            <person name="Stewart B.A."/>
            <person name="Lee S.R."/>
            <person name="Wilamowska K."/>
            <person name="Weinberg Z."/>
            <person name="Ruzzo W.L."/>
            <person name="Wloga D."/>
            <person name="Gaertig J."/>
            <person name="Frankel J."/>
            <person name="Tsao C.-C."/>
            <person name="Gorovsky M.A."/>
            <person name="Keeling P.J."/>
            <person name="Waller R.F."/>
            <person name="Patron N.J."/>
            <person name="Cherry J.M."/>
            <person name="Stover N.A."/>
            <person name="Krieger C.J."/>
            <person name="del Toro C."/>
            <person name="Ryder H.F."/>
            <person name="Williamson S.C."/>
            <person name="Barbeau R.A."/>
            <person name="Hamilton E.P."/>
            <person name="Orias E."/>
        </authorList>
    </citation>
    <scope>NUCLEOTIDE SEQUENCE [LARGE SCALE GENOMIC DNA]</scope>
    <source>
        <strain evidence="10">SB210</strain>
    </source>
</reference>
<dbReference type="GO" id="GO:0005524">
    <property type="term" value="F:ATP binding"/>
    <property type="evidence" value="ECO:0007669"/>
    <property type="project" value="UniProtKB-UniRule"/>
</dbReference>
<feature type="compositionally biased region" description="Basic and acidic residues" evidence="7">
    <location>
        <begin position="14"/>
        <end position="32"/>
    </location>
</feature>
<feature type="region of interest" description="Disordered" evidence="7">
    <location>
        <begin position="1"/>
        <end position="32"/>
    </location>
</feature>
<dbReference type="GeneID" id="7835378"/>
<feature type="region of interest" description="Disordered" evidence="7">
    <location>
        <begin position="1285"/>
        <end position="1321"/>
    </location>
</feature>
<feature type="region of interest" description="Disordered" evidence="7">
    <location>
        <begin position="45"/>
        <end position="78"/>
    </location>
</feature>
<dbReference type="GO" id="GO:0051231">
    <property type="term" value="P:spindle elongation"/>
    <property type="evidence" value="ECO:0007669"/>
    <property type="project" value="TreeGrafter"/>
</dbReference>
<dbReference type="STRING" id="312017.Q23YT2"/>
<sequence>MSQKLIQQDSQLELSKRGSHHDESPFILKREQSTPFQRSLTKKLTLQHQKGSLRNSLDRESVLNTSSDKMSRYGSSYSSKREIKMRKMTDQDQEDASIQDKTQISIKKYYQGSANYKIAIKIKMVPYEMKLKSSYLSIENLDPKTILLRNKPDKTKINGQTHASRDINNLQKDKIQTFDWVFGENENSEIMAVKFLQQPVINLFSGYNQSIILYGGGDSGKTHLAIGNLRDPGLIILLLKETLYHRNEFEEKGIKTQIKISICSYQNDKFYDCIIGHGYPLDIHEDSQKQLYIAGLYEVEIKTLLQGLRIIKIAQLNLQKYEQSTDKAKDLLKNNNIIFEIKCIQEDQKDIDKKKIISSLKFVKFEKETFADAIKEGSHKSVLAPLNNCLRVISEINLKTRKSNSIPLKDNKLIEYLRECIGGNSQTYLIGCANPLQNYQQDTEAMVRYLNISRSITTNPEIVRYSNKTQEYQAELYQKLIRENIQGWISEFLTDPQSLNKQQQLRLQIIGNILFKIQQILSKLLLIYSEVQHNQEQLQVIYNEIIENMSKAYTKCITSSDIKEFYIGKIQQYHIDLFKQLISNNQFSIQTHLNKLYSQKMKAEIWEQRLVQHLKLKDLREKKHDELQPKDVEKLVQISKQSKKLYQFYNEQICMCQFSYAKSQELLNHLFFEINQINAVSSLAQIPTLQQINSSQFIEIKNRKPSSIKLIEDPSVSASYQSKSSRSIKNKNLQQSNYKQLQALPSIFQQQKELSIAQENEQKEDLQSSLEISTDRKKTGKSQFLIMNILNDDNSKKNADDNLNESITQNSDKPQSYNQDASDKVVDIKQLEKKYLQKKQQREPTKFIYINSKKIEVKKIKNSKRTKKLSQEQSSINKSSINEGYDSHQNSIEKYYVQDSLNQGNPNNQIFSQDHSLISQFILNKTNEHNQNNLSILDNERYQSINQLLQPSTESNIHTLKTSNQIGNLNNNISNNQDILKNMSSNQKSEDIQQRIQSYQNNLPYLSQLLDGQIDLPSQDSILKNNQIISVNPSNQISMISSPHQTNDMKNYSSKDIIQKQKKSSFQLNSADKTLLNLTNKLELDDGILNNIFQKSKATLPNNKLKNTADQKQQQIHEKIQQEYQFRLPKNIQSLGNQRIKYNSLEKTKERSAGNEKASNSLLKQIQSPISNFNLVNKKLSLINLRGQLLYEKKPIGDDVGYFRTQLKESNNPLPKDYFYELLLKSQKVANLNKIKHTFQQMTEQSSLTNLNNSLEKKILIQESATQNSNDQLQSPPKFVKYEQEQINQSKQNQQDQVQQNTNKVDKSSSSQDIKLPQHSLTKKQDISIKNQIALRLPSISETLQRRSKYTKFFFN</sequence>
<dbReference type="SUPFAM" id="SSF52540">
    <property type="entry name" value="P-loop containing nucleoside triphosphate hydrolases"/>
    <property type="match status" value="1"/>
</dbReference>
<proteinExistence type="inferred from homology"/>